<dbReference type="InterPro" id="IPR036291">
    <property type="entry name" value="NAD(P)-bd_dom_sf"/>
</dbReference>
<evidence type="ECO:0000313" key="6">
    <source>
        <dbReference type="Proteomes" id="UP001245561"/>
    </source>
</evidence>
<comment type="similarity">
    <text evidence="1 4">Belongs to the short-chain dehydrogenases/reductases (SDR) family.</text>
</comment>
<evidence type="ECO:0000256" key="3">
    <source>
        <dbReference type="ARBA" id="ARBA00023002"/>
    </source>
</evidence>
<dbReference type="Gene3D" id="3.40.50.720">
    <property type="entry name" value="NAD(P)-binding Rossmann-like Domain"/>
    <property type="match status" value="1"/>
</dbReference>
<dbReference type="SUPFAM" id="SSF51735">
    <property type="entry name" value="NAD(P)-binding Rossmann-fold domains"/>
    <property type="match status" value="1"/>
</dbReference>
<gene>
    <name evidence="5" type="ORF">P7D36_13215</name>
</gene>
<sequence>MNQTKKVTLITGANKGIGFEIAKQVGEHGHHVLVGSRDEKRGAEAVKQLLDLEIEADFIQIDVTNKESINKAAELIKEKYGYLTALINNAGISLDKFIVPSKLDTEIIRQDFDVNFFGLVDTTQAMLPLLKKSTKAKIINMSSMMGSLNMAATPESEVYHASVVGYQASKAAVNMFTIKLAKELEDLKETTITVNAVDPGMVATEFGGVDPEFSRSHGGKPVEEGAKRAVELAVNDDTSNATFSNAEGVVAW</sequence>
<dbReference type="PANTHER" id="PTHR43963">
    <property type="entry name" value="CARBONYL REDUCTASE 1-RELATED"/>
    <property type="match status" value="1"/>
</dbReference>
<evidence type="ECO:0000256" key="4">
    <source>
        <dbReference type="RuleBase" id="RU000363"/>
    </source>
</evidence>
<protein>
    <submittedName>
        <fullName evidence="5">SDR family oxidoreductase</fullName>
    </submittedName>
</protein>
<accession>A0AAW8TNM7</accession>
<evidence type="ECO:0000256" key="2">
    <source>
        <dbReference type="ARBA" id="ARBA00022857"/>
    </source>
</evidence>
<organism evidence="5 6">
    <name type="scientific">Enterococcus dongliensis</name>
    <dbReference type="NCBI Taxonomy" id="2559925"/>
    <lineage>
        <taxon>Bacteria</taxon>
        <taxon>Bacillati</taxon>
        <taxon>Bacillota</taxon>
        <taxon>Bacilli</taxon>
        <taxon>Lactobacillales</taxon>
        <taxon>Enterococcaceae</taxon>
        <taxon>Enterococcus</taxon>
    </lineage>
</organism>
<dbReference type="InterPro" id="IPR002347">
    <property type="entry name" value="SDR_fam"/>
</dbReference>
<dbReference type="PRINTS" id="PR00080">
    <property type="entry name" value="SDRFAMILY"/>
</dbReference>
<dbReference type="CDD" id="cd05324">
    <property type="entry name" value="carb_red_PTCR-like_SDR_c"/>
    <property type="match status" value="1"/>
</dbReference>
<dbReference type="AlphaFoldDB" id="A0AAW8TNM7"/>
<keyword evidence="3" id="KW-0560">Oxidoreductase</keyword>
<dbReference type="PANTHER" id="PTHR43963:SF6">
    <property type="entry name" value="CHAIN DEHYDROGENASE FAMILY PROTEIN, PUTATIVE (AFU_ORTHOLOGUE AFUA_3G15350)-RELATED"/>
    <property type="match status" value="1"/>
</dbReference>
<name>A0AAW8TNM7_9ENTE</name>
<dbReference type="EMBL" id="JARPYT010000035">
    <property type="protein sequence ID" value="MDT2638438.1"/>
    <property type="molecule type" value="Genomic_DNA"/>
</dbReference>
<dbReference type="Proteomes" id="UP001245561">
    <property type="component" value="Unassembled WGS sequence"/>
</dbReference>
<evidence type="ECO:0000256" key="1">
    <source>
        <dbReference type="ARBA" id="ARBA00006484"/>
    </source>
</evidence>
<dbReference type="RefSeq" id="WP_137604516.1">
    <property type="nucleotide sequence ID" value="NZ_JARPYS010000045.1"/>
</dbReference>
<comment type="caution">
    <text evidence="5">The sequence shown here is derived from an EMBL/GenBank/DDBJ whole genome shotgun (WGS) entry which is preliminary data.</text>
</comment>
<proteinExistence type="inferred from homology"/>
<dbReference type="PRINTS" id="PR00081">
    <property type="entry name" value="GDHRDH"/>
</dbReference>
<reference evidence="5" key="1">
    <citation type="submission" date="2023-03" db="EMBL/GenBank/DDBJ databases">
        <authorList>
            <person name="Shen W."/>
            <person name="Cai J."/>
        </authorList>
    </citation>
    <scope>NUCLEOTIDE SEQUENCE</scope>
    <source>
        <strain evidence="5">P55-2</strain>
    </source>
</reference>
<dbReference type="Pfam" id="PF00106">
    <property type="entry name" value="adh_short"/>
    <property type="match status" value="1"/>
</dbReference>
<keyword evidence="2" id="KW-0521">NADP</keyword>
<dbReference type="InterPro" id="IPR045313">
    <property type="entry name" value="CBR1-like"/>
</dbReference>
<evidence type="ECO:0000313" key="5">
    <source>
        <dbReference type="EMBL" id="MDT2638438.1"/>
    </source>
</evidence>
<dbReference type="GO" id="GO:0016616">
    <property type="term" value="F:oxidoreductase activity, acting on the CH-OH group of donors, NAD or NADP as acceptor"/>
    <property type="evidence" value="ECO:0007669"/>
    <property type="project" value="InterPro"/>
</dbReference>